<sequence length="154" mass="17933">MENDIVCFSSLQLVPTLGMVVFRALDYRIPQDEERNLSRPLESLIEKMTSTSLQEEDEDEGDDCSSQNADEGIEQDSGEDDHRILHSFDDSDVKQRRGISLVQIMELCETISLKTYRIKQRYLDEQMKRKWIAEHYENLEFKIGQDYGCKLSTS</sequence>
<dbReference type="GO" id="GO:0030041">
    <property type="term" value="P:actin filament polymerization"/>
    <property type="evidence" value="ECO:0007669"/>
    <property type="project" value="TreeGrafter"/>
</dbReference>
<evidence type="ECO:0000313" key="16">
    <source>
        <dbReference type="EMBL" id="GIY38314.1"/>
    </source>
</evidence>
<keyword evidence="17" id="KW-1185">Reference proteome</keyword>
<evidence type="ECO:0000259" key="15">
    <source>
        <dbReference type="PROSITE" id="PS51377"/>
    </source>
</evidence>
<comment type="similarity">
    <text evidence="4">Belongs to the spire family.</text>
</comment>
<dbReference type="Gene3D" id="1.10.510.10">
    <property type="entry name" value="Transferase(Phosphotransferase) domain 1"/>
    <property type="match status" value="1"/>
</dbReference>
<dbReference type="PANTHER" id="PTHR21345:SF3">
    <property type="entry name" value="PROTEIN SPIRE"/>
    <property type="match status" value="1"/>
</dbReference>
<dbReference type="GO" id="GO:0003779">
    <property type="term" value="F:actin binding"/>
    <property type="evidence" value="ECO:0007669"/>
    <property type="project" value="UniProtKB-KW"/>
</dbReference>
<evidence type="ECO:0000256" key="6">
    <source>
        <dbReference type="ARBA" id="ARBA00022475"/>
    </source>
</evidence>
<evidence type="ECO:0000256" key="7">
    <source>
        <dbReference type="ARBA" id="ARBA00022490"/>
    </source>
</evidence>
<feature type="compositionally biased region" description="Basic and acidic residues" evidence="14">
    <location>
        <begin position="80"/>
        <end position="89"/>
    </location>
</feature>
<evidence type="ECO:0000313" key="17">
    <source>
        <dbReference type="Proteomes" id="UP001054945"/>
    </source>
</evidence>
<dbReference type="PANTHER" id="PTHR21345">
    <property type="entry name" value="SPIRE"/>
    <property type="match status" value="1"/>
</dbReference>
<evidence type="ECO:0000256" key="8">
    <source>
        <dbReference type="ARBA" id="ARBA00022737"/>
    </source>
</evidence>
<evidence type="ECO:0000256" key="9">
    <source>
        <dbReference type="ARBA" id="ARBA00022927"/>
    </source>
</evidence>
<comment type="caution">
    <text evidence="16">The sequence shown here is derived from an EMBL/GenBank/DDBJ whole genome shotgun (WGS) entry which is preliminary data.</text>
</comment>
<name>A0AAV4SWK2_CAEEX</name>
<evidence type="ECO:0000256" key="14">
    <source>
        <dbReference type="SAM" id="MobiDB-lite"/>
    </source>
</evidence>
<dbReference type="Proteomes" id="UP001054945">
    <property type="component" value="Unassembled WGS sequence"/>
</dbReference>
<dbReference type="AlphaFoldDB" id="A0AAV4SWK2"/>
<dbReference type="GO" id="GO:0005938">
    <property type="term" value="C:cell cortex"/>
    <property type="evidence" value="ECO:0007669"/>
    <property type="project" value="TreeGrafter"/>
</dbReference>
<dbReference type="InterPro" id="IPR011019">
    <property type="entry name" value="KIND_dom"/>
</dbReference>
<gene>
    <name evidence="16" type="primary">SPIRE1</name>
    <name evidence="16" type="ORF">CEXT_429411</name>
</gene>
<evidence type="ECO:0000256" key="12">
    <source>
        <dbReference type="ARBA" id="ARBA00023212"/>
    </source>
</evidence>
<dbReference type="GO" id="GO:0005886">
    <property type="term" value="C:plasma membrane"/>
    <property type="evidence" value="ECO:0007669"/>
    <property type="project" value="UniProtKB-SubCell"/>
</dbReference>
<feature type="region of interest" description="Disordered" evidence="14">
    <location>
        <begin position="46"/>
        <end position="89"/>
    </location>
</feature>
<evidence type="ECO:0000256" key="5">
    <source>
        <dbReference type="ARBA" id="ARBA00022448"/>
    </source>
</evidence>
<keyword evidence="12" id="KW-0206">Cytoskeleton</keyword>
<dbReference type="GO" id="GO:0030659">
    <property type="term" value="C:cytoplasmic vesicle membrane"/>
    <property type="evidence" value="ECO:0007669"/>
    <property type="project" value="UniProtKB-SubCell"/>
</dbReference>
<reference evidence="16 17" key="1">
    <citation type="submission" date="2021-06" db="EMBL/GenBank/DDBJ databases">
        <title>Caerostris extrusa draft genome.</title>
        <authorList>
            <person name="Kono N."/>
            <person name="Arakawa K."/>
        </authorList>
    </citation>
    <scope>NUCLEOTIDE SEQUENCE [LARGE SCALE GENOMIC DNA]</scope>
</reference>
<feature type="compositionally biased region" description="Acidic residues" evidence="14">
    <location>
        <begin position="54"/>
        <end position="63"/>
    </location>
</feature>
<protein>
    <submittedName>
        <fullName evidence="16">Protein spire 1</fullName>
    </submittedName>
</protein>
<dbReference type="GO" id="GO:0045010">
    <property type="term" value="P:actin nucleation"/>
    <property type="evidence" value="ECO:0007669"/>
    <property type="project" value="InterPro"/>
</dbReference>
<dbReference type="GO" id="GO:0040038">
    <property type="term" value="P:polar body extrusion after meiotic divisions"/>
    <property type="evidence" value="ECO:0007669"/>
    <property type="project" value="TreeGrafter"/>
</dbReference>
<feature type="domain" description="KIND" evidence="15">
    <location>
        <begin position="1"/>
        <end position="107"/>
    </location>
</feature>
<keyword evidence="8" id="KW-0677">Repeat</keyword>
<comment type="subcellular location">
    <subcellularLocation>
        <location evidence="3">Cell membrane</location>
        <topology evidence="3">Peripheral membrane protein</topology>
        <orientation evidence="3">Cytoplasmic side</orientation>
    </subcellularLocation>
    <subcellularLocation>
        <location evidence="2">Cytoplasm</location>
        <location evidence="2">Cytoskeleton</location>
    </subcellularLocation>
    <subcellularLocation>
        <location evidence="1">Cytoplasmic vesicle membrane</location>
        <topology evidence="1">Peripheral membrane protein</topology>
        <orientation evidence="1">Cytoplasmic side</orientation>
    </subcellularLocation>
</comment>
<dbReference type="GO" id="GO:0015031">
    <property type="term" value="P:protein transport"/>
    <property type="evidence" value="ECO:0007669"/>
    <property type="project" value="UniProtKB-KW"/>
</dbReference>
<dbReference type="GO" id="GO:0051639">
    <property type="term" value="P:actin filament network formation"/>
    <property type="evidence" value="ECO:0007669"/>
    <property type="project" value="TreeGrafter"/>
</dbReference>
<evidence type="ECO:0000256" key="2">
    <source>
        <dbReference type="ARBA" id="ARBA00004245"/>
    </source>
</evidence>
<evidence type="ECO:0000256" key="10">
    <source>
        <dbReference type="ARBA" id="ARBA00023136"/>
    </source>
</evidence>
<evidence type="ECO:0000256" key="3">
    <source>
        <dbReference type="ARBA" id="ARBA00004413"/>
    </source>
</evidence>
<keyword evidence="9" id="KW-0653">Protein transport</keyword>
<organism evidence="16 17">
    <name type="scientific">Caerostris extrusa</name>
    <name type="common">Bark spider</name>
    <name type="synonym">Caerostris bankana</name>
    <dbReference type="NCBI Taxonomy" id="172846"/>
    <lineage>
        <taxon>Eukaryota</taxon>
        <taxon>Metazoa</taxon>
        <taxon>Ecdysozoa</taxon>
        <taxon>Arthropoda</taxon>
        <taxon>Chelicerata</taxon>
        <taxon>Arachnida</taxon>
        <taxon>Araneae</taxon>
        <taxon>Araneomorphae</taxon>
        <taxon>Entelegynae</taxon>
        <taxon>Araneoidea</taxon>
        <taxon>Araneidae</taxon>
        <taxon>Caerostris</taxon>
    </lineage>
</organism>
<dbReference type="GO" id="GO:0048193">
    <property type="term" value="P:Golgi vesicle transport"/>
    <property type="evidence" value="ECO:0007669"/>
    <property type="project" value="TreeGrafter"/>
</dbReference>
<dbReference type="InterPro" id="IPR029901">
    <property type="entry name" value="Spire"/>
</dbReference>
<dbReference type="PROSITE" id="PS51377">
    <property type="entry name" value="KIND"/>
    <property type="match status" value="1"/>
</dbReference>
<evidence type="ECO:0000256" key="1">
    <source>
        <dbReference type="ARBA" id="ARBA00004180"/>
    </source>
</evidence>
<dbReference type="GO" id="GO:0036089">
    <property type="term" value="P:cleavage furrow formation"/>
    <property type="evidence" value="ECO:0007669"/>
    <property type="project" value="TreeGrafter"/>
</dbReference>
<keyword evidence="6" id="KW-1003">Cell membrane</keyword>
<keyword evidence="5" id="KW-0813">Transport</keyword>
<evidence type="ECO:0000256" key="13">
    <source>
        <dbReference type="ARBA" id="ARBA00023329"/>
    </source>
</evidence>
<dbReference type="EMBL" id="BPLR01010287">
    <property type="protein sequence ID" value="GIY38314.1"/>
    <property type="molecule type" value="Genomic_DNA"/>
</dbReference>
<accession>A0AAV4SWK2</accession>
<dbReference type="GO" id="GO:0005856">
    <property type="term" value="C:cytoskeleton"/>
    <property type="evidence" value="ECO:0007669"/>
    <property type="project" value="UniProtKB-SubCell"/>
</dbReference>
<keyword evidence="10" id="KW-0472">Membrane</keyword>
<keyword evidence="13" id="KW-0968">Cytoplasmic vesicle</keyword>
<dbReference type="Pfam" id="PF16474">
    <property type="entry name" value="KIND"/>
    <property type="match status" value="1"/>
</dbReference>
<dbReference type="GO" id="GO:0051295">
    <property type="term" value="P:establishment of meiotic spindle localization"/>
    <property type="evidence" value="ECO:0007669"/>
    <property type="project" value="TreeGrafter"/>
</dbReference>
<evidence type="ECO:0000256" key="11">
    <source>
        <dbReference type="ARBA" id="ARBA00023203"/>
    </source>
</evidence>
<dbReference type="GO" id="GO:0008017">
    <property type="term" value="F:microtubule binding"/>
    <property type="evidence" value="ECO:0007669"/>
    <property type="project" value="TreeGrafter"/>
</dbReference>
<evidence type="ECO:0000256" key="4">
    <source>
        <dbReference type="ARBA" id="ARBA00010956"/>
    </source>
</evidence>
<proteinExistence type="inferred from homology"/>
<keyword evidence="11" id="KW-0009">Actin-binding</keyword>
<keyword evidence="7" id="KW-0963">Cytoplasm</keyword>